<evidence type="ECO:0000313" key="2">
    <source>
        <dbReference type="Proteomes" id="UP000288805"/>
    </source>
</evidence>
<proteinExistence type="predicted"/>
<organism evidence="1 2">
    <name type="scientific">Vitis vinifera</name>
    <name type="common">Grape</name>
    <dbReference type="NCBI Taxonomy" id="29760"/>
    <lineage>
        <taxon>Eukaryota</taxon>
        <taxon>Viridiplantae</taxon>
        <taxon>Streptophyta</taxon>
        <taxon>Embryophyta</taxon>
        <taxon>Tracheophyta</taxon>
        <taxon>Spermatophyta</taxon>
        <taxon>Magnoliopsida</taxon>
        <taxon>eudicotyledons</taxon>
        <taxon>Gunneridae</taxon>
        <taxon>Pentapetalae</taxon>
        <taxon>rosids</taxon>
        <taxon>Vitales</taxon>
        <taxon>Vitaceae</taxon>
        <taxon>Viteae</taxon>
        <taxon>Vitis</taxon>
    </lineage>
</organism>
<evidence type="ECO:0000313" key="1">
    <source>
        <dbReference type="EMBL" id="RVW86879.1"/>
    </source>
</evidence>
<dbReference type="AlphaFoldDB" id="A0A438HR13"/>
<dbReference type="EMBL" id="QGNW01000189">
    <property type="protein sequence ID" value="RVW86879.1"/>
    <property type="molecule type" value="Genomic_DNA"/>
</dbReference>
<gene>
    <name evidence="1" type="ORF">CK203_035999</name>
</gene>
<name>A0A438HR13_VITVI</name>
<dbReference type="Proteomes" id="UP000288805">
    <property type="component" value="Unassembled WGS sequence"/>
</dbReference>
<reference evidence="1 2" key="1">
    <citation type="journal article" date="2018" name="PLoS Genet.">
        <title>Population sequencing reveals clonal diversity and ancestral inbreeding in the grapevine cultivar Chardonnay.</title>
        <authorList>
            <person name="Roach M.J."/>
            <person name="Johnson D.L."/>
            <person name="Bohlmann J."/>
            <person name="van Vuuren H.J."/>
            <person name="Jones S.J."/>
            <person name="Pretorius I.S."/>
            <person name="Schmidt S.A."/>
            <person name="Borneman A.R."/>
        </authorList>
    </citation>
    <scope>NUCLEOTIDE SEQUENCE [LARGE SCALE GENOMIC DNA]</scope>
    <source>
        <strain evidence="2">cv. Chardonnay</strain>
        <tissue evidence="1">Leaf</tissue>
    </source>
</reference>
<comment type="caution">
    <text evidence="1">The sequence shown here is derived from an EMBL/GenBank/DDBJ whole genome shotgun (WGS) entry which is preliminary data.</text>
</comment>
<accession>A0A438HR13</accession>
<sequence length="143" mass="17188">MCLMSWGIACKDKRNEGLRMKKLDVFNKALLRKWLSRHALEHDSPWRKIIQGKYGEVKWLVYFRRIATKPNFGWMDSYEWQGRKKALGPFCSKGIFKIGSSELGVVMQFKELIHKMREQELREDSYFREGRDFSSEIFLYFFT</sequence>
<protein>
    <submittedName>
        <fullName evidence="1">Uncharacterized protein</fullName>
    </submittedName>
</protein>